<dbReference type="Pfam" id="PF00266">
    <property type="entry name" value="Aminotran_5"/>
    <property type="match status" value="1"/>
</dbReference>
<name>A0ABU2ZS04_9ALTE</name>
<dbReference type="EMBL" id="JAVRHX010000001">
    <property type="protein sequence ID" value="MDT0594379.1"/>
    <property type="molecule type" value="Genomic_DNA"/>
</dbReference>
<dbReference type="Gene3D" id="3.90.1150.10">
    <property type="entry name" value="Aspartate Aminotransferase, domain 1"/>
    <property type="match status" value="1"/>
</dbReference>
<evidence type="ECO:0000256" key="1">
    <source>
        <dbReference type="ARBA" id="ARBA00022898"/>
    </source>
</evidence>
<dbReference type="PANTHER" id="PTHR43586">
    <property type="entry name" value="CYSTEINE DESULFURASE"/>
    <property type="match status" value="1"/>
</dbReference>
<dbReference type="RefSeq" id="WP_311367854.1">
    <property type="nucleotide sequence ID" value="NZ_JAVRHX010000001.1"/>
</dbReference>
<dbReference type="SUPFAM" id="SSF53383">
    <property type="entry name" value="PLP-dependent transferases"/>
    <property type="match status" value="1"/>
</dbReference>
<organism evidence="3 4">
    <name type="scientific">Glaciecola petra</name>
    <dbReference type="NCBI Taxonomy" id="3075602"/>
    <lineage>
        <taxon>Bacteria</taxon>
        <taxon>Pseudomonadati</taxon>
        <taxon>Pseudomonadota</taxon>
        <taxon>Gammaproteobacteria</taxon>
        <taxon>Alteromonadales</taxon>
        <taxon>Alteromonadaceae</taxon>
        <taxon>Glaciecola</taxon>
    </lineage>
</organism>
<evidence type="ECO:0000259" key="2">
    <source>
        <dbReference type="Pfam" id="PF00266"/>
    </source>
</evidence>
<dbReference type="Gene3D" id="3.40.640.10">
    <property type="entry name" value="Type I PLP-dependent aspartate aminotransferase-like (Major domain)"/>
    <property type="match status" value="1"/>
</dbReference>
<dbReference type="PANTHER" id="PTHR43586:SF4">
    <property type="entry name" value="ISOPENICILLIN N EPIMERASE"/>
    <property type="match status" value="1"/>
</dbReference>
<keyword evidence="3" id="KW-0032">Aminotransferase</keyword>
<dbReference type="InterPro" id="IPR015422">
    <property type="entry name" value="PyrdxlP-dep_Trfase_small"/>
</dbReference>
<comment type="caution">
    <text evidence="3">The sequence shown here is derived from an EMBL/GenBank/DDBJ whole genome shotgun (WGS) entry which is preliminary data.</text>
</comment>
<dbReference type="GO" id="GO:0008483">
    <property type="term" value="F:transaminase activity"/>
    <property type="evidence" value="ECO:0007669"/>
    <property type="project" value="UniProtKB-KW"/>
</dbReference>
<gene>
    <name evidence="3" type="ORF">RM552_05950</name>
</gene>
<accession>A0ABU2ZS04</accession>
<dbReference type="InterPro" id="IPR000192">
    <property type="entry name" value="Aminotrans_V_dom"/>
</dbReference>
<proteinExistence type="predicted"/>
<sequence length="384" mass="42493">MTNYASEFIIPNGIYALSHSVGPLPKAAKVALERHYFEPWQAEGGDAWPSWLAQISAFNRNIAQLVNAKESEVCPQSNLASGFSSFLSAIAKRPETRQQRVVVMHEDAFASMGFVVTGLAHSYQLELVLVKGAANNIEAWREICEKHDVLACLITHVHSNTSIKSDIPTIVDAIREFTPYICVDVAQSIGIVPVDFANWQVEAIFGSCVKWLCGGSGAGFMVVNANIVTTLQADLLGWFSHENPFEFDMTHYKNAKDAKRFWGGTPSVAPYVLANASIEVLKKISYQYLVTHNYSLKQTLINKLSEECLAHSAYAFLNQSEISKATGGSLCIQAANTSITIKKLKHHHVRFDQRNGLFRISLHVMNTPEEAEIIAACFNLNETI</sequence>
<keyword evidence="4" id="KW-1185">Reference proteome</keyword>
<keyword evidence="1" id="KW-0663">Pyridoxal phosphate</keyword>
<evidence type="ECO:0000313" key="4">
    <source>
        <dbReference type="Proteomes" id="UP001253545"/>
    </source>
</evidence>
<keyword evidence="3" id="KW-0808">Transferase</keyword>
<dbReference type="Proteomes" id="UP001253545">
    <property type="component" value="Unassembled WGS sequence"/>
</dbReference>
<evidence type="ECO:0000313" key="3">
    <source>
        <dbReference type="EMBL" id="MDT0594379.1"/>
    </source>
</evidence>
<reference evidence="3 4" key="1">
    <citation type="submission" date="2023-09" db="EMBL/GenBank/DDBJ databases">
        <authorList>
            <person name="Rey-Velasco X."/>
        </authorList>
    </citation>
    <scope>NUCLEOTIDE SEQUENCE [LARGE SCALE GENOMIC DNA]</scope>
    <source>
        <strain evidence="3 4">P117</strain>
    </source>
</reference>
<dbReference type="InterPro" id="IPR015424">
    <property type="entry name" value="PyrdxlP-dep_Trfase"/>
</dbReference>
<protein>
    <submittedName>
        <fullName evidence="3">Aminotransferase class V-fold PLP-dependent enzyme</fullName>
    </submittedName>
</protein>
<feature type="domain" description="Aminotransferase class V" evidence="2">
    <location>
        <begin position="55"/>
        <end position="306"/>
    </location>
</feature>
<dbReference type="InterPro" id="IPR015421">
    <property type="entry name" value="PyrdxlP-dep_Trfase_major"/>
</dbReference>